<dbReference type="EMBL" id="JBHDIY010000002">
    <property type="protein sequence ID" value="MFL4471556.1"/>
    <property type="molecule type" value="Genomic_DNA"/>
</dbReference>
<comment type="caution">
    <text evidence="1">The sequence shown here is derived from an EMBL/GenBank/DDBJ whole genome shotgun (WGS) entry which is preliminary data.</text>
</comment>
<name>A0ABW8UWP0_9RHOB</name>
<reference evidence="1 2" key="1">
    <citation type="submission" date="2024-08" db="EMBL/GenBank/DDBJ databases">
        <title>Tateyamaria sp. nov., isolated from marine algae.</title>
        <authorList>
            <person name="Choi B.J."/>
            <person name="Kim J.M."/>
            <person name="Lee J.K."/>
            <person name="Choi D.G."/>
            <person name="Bayburt H."/>
            <person name="Baek J.H."/>
            <person name="Han D.M."/>
            <person name="Jeon C.O."/>
        </authorList>
    </citation>
    <scope>NUCLEOTIDE SEQUENCE [LARGE SCALE GENOMIC DNA]</scope>
    <source>
        <strain evidence="1 2">KMU-156</strain>
    </source>
</reference>
<sequence length="90" mass="10201">MQNFDLQETPHGSRLLGETHATRWHLDVPLAPDTLDTIIRAAFVAPWNQPRVEVDGVIADQIPTGVQVRVAANSTWFDISWKHLAKRYVN</sequence>
<protein>
    <submittedName>
        <fullName evidence="1">Uncharacterized protein</fullName>
    </submittedName>
</protein>
<proteinExistence type="predicted"/>
<gene>
    <name evidence="1" type="ORF">ACERZ8_17345</name>
</gene>
<accession>A0ABW8UWP0</accession>
<keyword evidence="2" id="KW-1185">Reference proteome</keyword>
<organism evidence="1 2">
    <name type="scientific">Tateyamaria armeniaca</name>
    <dbReference type="NCBI Taxonomy" id="2518930"/>
    <lineage>
        <taxon>Bacteria</taxon>
        <taxon>Pseudomonadati</taxon>
        <taxon>Pseudomonadota</taxon>
        <taxon>Alphaproteobacteria</taxon>
        <taxon>Rhodobacterales</taxon>
        <taxon>Roseobacteraceae</taxon>
        <taxon>Tateyamaria</taxon>
    </lineage>
</organism>
<dbReference type="RefSeq" id="WP_407593398.1">
    <property type="nucleotide sequence ID" value="NZ_JBHDIY010000002.1"/>
</dbReference>
<dbReference type="Proteomes" id="UP001627408">
    <property type="component" value="Unassembled WGS sequence"/>
</dbReference>
<evidence type="ECO:0000313" key="2">
    <source>
        <dbReference type="Proteomes" id="UP001627408"/>
    </source>
</evidence>
<evidence type="ECO:0000313" key="1">
    <source>
        <dbReference type="EMBL" id="MFL4471556.1"/>
    </source>
</evidence>